<dbReference type="HOGENOM" id="CLU_037785_0_0_1"/>
<dbReference type="GO" id="GO:0009893">
    <property type="term" value="P:positive regulation of metabolic process"/>
    <property type="evidence" value="ECO:0007669"/>
    <property type="project" value="UniProtKB-ARBA"/>
</dbReference>
<dbReference type="Pfam" id="PF00172">
    <property type="entry name" value="Zn_clus"/>
    <property type="match status" value="1"/>
</dbReference>
<dbReference type="RefSeq" id="XP_001217512.1">
    <property type="nucleotide sequence ID" value="XM_001217511.1"/>
</dbReference>
<keyword evidence="6" id="KW-0539">Nucleus</keyword>
<keyword evidence="5" id="KW-0804">Transcription</keyword>
<proteinExistence type="predicted"/>
<feature type="domain" description="Zn(2)-C6 fungal-type" evidence="8">
    <location>
        <begin position="31"/>
        <end position="60"/>
    </location>
</feature>
<dbReference type="PROSITE" id="PS00463">
    <property type="entry name" value="ZN2_CY6_FUNGAL_1"/>
    <property type="match status" value="1"/>
</dbReference>
<evidence type="ECO:0000256" key="1">
    <source>
        <dbReference type="ARBA" id="ARBA00022723"/>
    </source>
</evidence>
<dbReference type="GO" id="GO:0006351">
    <property type="term" value="P:DNA-templated transcription"/>
    <property type="evidence" value="ECO:0007669"/>
    <property type="project" value="InterPro"/>
</dbReference>
<reference evidence="10" key="1">
    <citation type="submission" date="2005-09" db="EMBL/GenBank/DDBJ databases">
        <title>Annotation of the Aspergillus terreus NIH2624 genome.</title>
        <authorList>
            <person name="Birren B.W."/>
            <person name="Lander E.S."/>
            <person name="Galagan J.E."/>
            <person name="Nusbaum C."/>
            <person name="Devon K."/>
            <person name="Henn M."/>
            <person name="Ma L.-J."/>
            <person name="Jaffe D.B."/>
            <person name="Butler J."/>
            <person name="Alvarez P."/>
            <person name="Gnerre S."/>
            <person name="Grabherr M."/>
            <person name="Kleber M."/>
            <person name="Mauceli E.W."/>
            <person name="Brockman W."/>
            <person name="Rounsley S."/>
            <person name="Young S.K."/>
            <person name="LaButti K."/>
            <person name="Pushparaj V."/>
            <person name="DeCaprio D."/>
            <person name="Crawford M."/>
            <person name="Koehrsen M."/>
            <person name="Engels R."/>
            <person name="Montgomery P."/>
            <person name="Pearson M."/>
            <person name="Howarth C."/>
            <person name="Larson L."/>
            <person name="Luoma S."/>
            <person name="White J."/>
            <person name="Alvarado L."/>
            <person name="Kodira C.D."/>
            <person name="Zeng Q."/>
            <person name="Oleary S."/>
            <person name="Yandava C."/>
            <person name="Denning D.W."/>
            <person name="Nierman W.C."/>
            <person name="Milne T."/>
            <person name="Madden K."/>
        </authorList>
    </citation>
    <scope>NUCLEOTIDE SEQUENCE [LARGE SCALE GENOMIC DNA]</scope>
    <source>
        <strain evidence="10">NIH 2624 / FGSC A1156</strain>
    </source>
</reference>
<dbReference type="EMBL" id="CH476606">
    <property type="protein sequence ID" value="EAU31058.1"/>
    <property type="molecule type" value="Genomic_DNA"/>
</dbReference>
<dbReference type="Proteomes" id="UP000007963">
    <property type="component" value="Unassembled WGS sequence"/>
</dbReference>
<dbReference type="CDD" id="cd00067">
    <property type="entry name" value="GAL4"/>
    <property type="match status" value="1"/>
</dbReference>
<dbReference type="GeneID" id="4323128"/>
<dbReference type="SUPFAM" id="SSF57701">
    <property type="entry name" value="Zn2/Cys6 DNA-binding domain"/>
    <property type="match status" value="1"/>
</dbReference>
<keyword evidence="4" id="KW-0238">DNA-binding</keyword>
<dbReference type="GO" id="GO:0003677">
    <property type="term" value="F:DNA binding"/>
    <property type="evidence" value="ECO:0007669"/>
    <property type="project" value="UniProtKB-KW"/>
</dbReference>
<dbReference type="CDD" id="cd12148">
    <property type="entry name" value="fungal_TF_MHR"/>
    <property type="match status" value="1"/>
</dbReference>
<dbReference type="InterPro" id="IPR036864">
    <property type="entry name" value="Zn2-C6_fun-type_DNA-bd_sf"/>
</dbReference>
<evidence type="ECO:0000256" key="5">
    <source>
        <dbReference type="ARBA" id="ARBA00023163"/>
    </source>
</evidence>
<dbReference type="eggNOG" id="KOG1721">
    <property type="taxonomic scope" value="Eukaryota"/>
</dbReference>
<dbReference type="OMA" id="KSRCQGG"/>
<dbReference type="VEuPathDB" id="FungiDB:ATEG_08926"/>
<accession>Q0CBK8</accession>
<feature type="region of interest" description="Disordered" evidence="7">
    <location>
        <begin position="1"/>
        <end position="22"/>
    </location>
</feature>
<dbReference type="GO" id="GO:0008270">
    <property type="term" value="F:zinc ion binding"/>
    <property type="evidence" value="ECO:0007669"/>
    <property type="project" value="InterPro"/>
</dbReference>
<dbReference type="OrthoDB" id="10261408at2759"/>
<evidence type="ECO:0000313" key="10">
    <source>
        <dbReference type="Proteomes" id="UP000007963"/>
    </source>
</evidence>
<gene>
    <name evidence="9" type="ORF">ATEG_08926</name>
</gene>
<keyword evidence="2" id="KW-0862">Zinc</keyword>
<dbReference type="AlphaFoldDB" id="Q0CBK8"/>
<dbReference type="PANTHER" id="PTHR47660:SF7">
    <property type="entry name" value="TRANSCRIPTION FACTOR WITH C2H2 AND ZN(2)-CYS(6) DNA BINDING DOMAIN (EUROFUNG)"/>
    <property type="match status" value="1"/>
</dbReference>
<dbReference type="SMART" id="SM00066">
    <property type="entry name" value="GAL4"/>
    <property type="match status" value="1"/>
</dbReference>
<dbReference type="Gene3D" id="4.10.240.10">
    <property type="entry name" value="Zn(2)-C6 fungal-type DNA-binding domain"/>
    <property type="match status" value="1"/>
</dbReference>
<keyword evidence="1" id="KW-0479">Metal-binding</keyword>
<dbReference type="InterPro" id="IPR001138">
    <property type="entry name" value="Zn2Cys6_DnaBD"/>
</dbReference>
<dbReference type="Pfam" id="PF04082">
    <property type="entry name" value="Fungal_trans"/>
    <property type="match status" value="1"/>
</dbReference>
<dbReference type="InterPro" id="IPR007219">
    <property type="entry name" value="XnlR_reg_dom"/>
</dbReference>
<evidence type="ECO:0000259" key="8">
    <source>
        <dbReference type="PROSITE" id="PS50048"/>
    </source>
</evidence>
<evidence type="ECO:0000256" key="3">
    <source>
        <dbReference type="ARBA" id="ARBA00023015"/>
    </source>
</evidence>
<dbReference type="PANTHER" id="PTHR47660">
    <property type="entry name" value="TRANSCRIPTION FACTOR WITH C2H2 AND ZN(2)-CYS(6) DNA BINDING DOMAIN (EUROFUNG)-RELATED-RELATED"/>
    <property type="match status" value="1"/>
</dbReference>
<name>Q0CBK8_ASPTN</name>
<dbReference type="PROSITE" id="PS50048">
    <property type="entry name" value="ZN2_CY6_FUNGAL_2"/>
    <property type="match status" value="1"/>
</dbReference>
<dbReference type="STRING" id="341663.Q0CBK8"/>
<evidence type="ECO:0000256" key="4">
    <source>
        <dbReference type="ARBA" id="ARBA00023125"/>
    </source>
</evidence>
<evidence type="ECO:0000313" key="9">
    <source>
        <dbReference type="EMBL" id="EAU31058.1"/>
    </source>
</evidence>
<keyword evidence="3" id="KW-0805">Transcription regulation</keyword>
<organism evidence="9 10">
    <name type="scientific">Aspergillus terreus (strain NIH 2624 / FGSC A1156)</name>
    <dbReference type="NCBI Taxonomy" id="341663"/>
    <lineage>
        <taxon>Eukaryota</taxon>
        <taxon>Fungi</taxon>
        <taxon>Dikarya</taxon>
        <taxon>Ascomycota</taxon>
        <taxon>Pezizomycotina</taxon>
        <taxon>Eurotiomycetes</taxon>
        <taxon>Eurotiomycetidae</taxon>
        <taxon>Eurotiales</taxon>
        <taxon>Aspergillaceae</taxon>
        <taxon>Aspergillus</taxon>
        <taxon>Aspergillus subgen. Circumdati</taxon>
    </lineage>
</organism>
<evidence type="ECO:0000256" key="2">
    <source>
        <dbReference type="ARBA" id="ARBA00022833"/>
    </source>
</evidence>
<sequence>MISFSKSIDTLRRHVRQRHPEDEPMIPTRQACVNCRTLKARCEGGPPCTGCLRRRIPCSFHDHPKGSTGDNTFGQMSKPDRPVKTQDFLELYFQRFHRHWPFVHRGSFNPSNETPLLIQSMVAIGMWVSNVPKTQSAAIDLHQTLNEAIYQQRDKWDASIADNVSSMCTWPIPMYQAILLHIIFSLVSAGSTPVGLDLKPSLPGIEAGLLASLVGSCRELGMFQYRNILARYKPGDLPTFVWVGVEEVKRFVLALYKVCSALSCDGHTANFEECTTPRVLSWSLPASELQFPPPTHDLLWNAKGREEWMSAAEDVDCIDLGDMMESEWISKSANILQLA</sequence>
<protein>
    <recommendedName>
        <fullName evidence="8">Zn(2)-C6 fungal-type domain-containing protein</fullName>
    </recommendedName>
</protein>
<evidence type="ECO:0000256" key="6">
    <source>
        <dbReference type="ARBA" id="ARBA00023242"/>
    </source>
</evidence>
<evidence type="ECO:0000256" key="7">
    <source>
        <dbReference type="SAM" id="MobiDB-lite"/>
    </source>
</evidence>
<dbReference type="GO" id="GO:0000981">
    <property type="term" value="F:DNA-binding transcription factor activity, RNA polymerase II-specific"/>
    <property type="evidence" value="ECO:0007669"/>
    <property type="project" value="InterPro"/>
</dbReference>